<keyword evidence="9 12" id="KW-0472">Membrane</keyword>
<dbReference type="Pfam" id="PF00955">
    <property type="entry name" value="HCO3_cotransp"/>
    <property type="match status" value="1"/>
</dbReference>
<dbReference type="Gene3D" id="1.10.287.570">
    <property type="entry name" value="Helical hairpin bin"/>
    <property type="match status" value="1"/>
</dbReference>
<accession>A0AAQ4PWY2</accession>
<keyword evidence="5" id="KW-0039">Anion exchange</keyword>
<feature type="transmembrane region" description="Helical" evidence="12">
    <location>
        <begin position="730"/>
        <end position="747"/>
    </location>
</feature>
<feature type="transmembrane region" description="Helical" evidence="12">
    <location>
        <begin position="472"/>
        <end position="489"/>
    </location>
</feature>
<reference evidence="15 16" key="1">
    <citation type="journal article" date="2021" name="G3 (Bethesda)">
        <title>Improved contiguity of the threespine stickleback genome using long-read sequencing.</title>
        <authorList>
            <person name="Nath S."/>
            <person name="Shaw D.E."/>
            <person name="White M.A."/>
        </authorList>
    </citation>
    <scope>NUCLEOTIDE SEQUENCE [LARGE SCALE GENOMIC DNA]</scope>
    <source>
        <strain evidence="15 16">Lake Benthic</strain>
    </source>
</reference>
<feature type="transmembrane region" description="Helical" evidence="12">
    <location>
        <begin position="754"/>
        <end position="775"/>
    </location>
</feature>
<feature type="transmembrane region" description="Helical" evidence="12">
    <location>
        <begin position="367"/>
        <end position="392"/>
    </location>
</feature>
<evidence type="ECO:0000256" key="12">
    <source>
        <dbReference type="RuleBase" id="RU362035"/>
    </source>
</evidence>
<dbReference type="InterPro" id="IPR001717">
    <property type="entry name" value="Anion_exchange"/>
</dbReference>
<keyword evidence="7 12" id="KW-1133">Transmembrane helix</keyword>
<evidence type="ECO:0000256" key="7">
    <source>
        <dbReference type="ARBA" id="ARBA00022989"/>
    </source>
</evidence>
<dbReference type="InterPro" id="IPR013769">
    <property type="entry name" value="Band3_cytoplasmic_dom"/>
</dbReference>
<feature type="transmembrane region" description="Helical" evidence="12">
    <location>
        <begin position="560"/>
        <end position="581"/>
    </location>
</feature>
<reference evidence="15" key="3">
    <citation type="submission" date="2025-09" db="UniProtKB">
        <authorList>
            <consortium name="Ensembl"/>
        </authorList>
    </citation>
    <scope>IDENTIFICATION</scope>
</reference>
<dbReference type="PRINTS" id="PR01187">
    <property type="entry name" value="ANIONEXHNGR1"/>
</dbReference>
<dbReference type="FunFam" id="3.40.930.10:FF:000020">
    <property type="entry name" value="Anion exchange protein"/>
    <property type="match status" value="1"/>
</dbReference>
<evidence type="ECO:0000256" key="4">
    <source>
        <dbReference type="ARBA" id="ARBA00022475"/>
    </source>
</evidence>
<sequence>VFTRCLADTGMFCACVRCSCSVSRYVELKGLMKDPKQQSYWQETGRWAGYEESYDPQAGVWSSLSISYLTFKSLIHLRRTMNTGQRKANGTCGIQTKRDESDQVEASMVLVGSLDFLERPTVVFVRLKEAVALDSTLEAPVPVRFVFALVGPSQTDMDYRETGRAMASLMADKVFNQTAFRAKSDRELTDGVASFLDCSIVIPPTEIQDEAMLSSIIGFQKKLLQDRFQSSDRAVLSIATGPKPEDPLSRTGRPFGGMMRDIKRRYQYYKSDITDAFNAQVLAAVIFIYFAALSPAITFGGLLADKVENMMGVSELLISTSIQGIIFCFVAAQPVLVIGFSGPLLVFEEAFYAFCKSQGIEYIVGRVWVGLWLVIIVVIIVAFEGSFLVRFISRFTQEIFSILISLIFIYETFAKLGRTFKDHPLVLNYDHLNASLDNPWQPKVEEVVGNNNLTGNTTVIVKTVTPHYPNTALLSMCLMLGCFFIAFFLRQFKNGTFLPGKVRRLLGDFGVPIAIFLMIVLDYNINDTYTQKLVVPKGLTVSNPSKRGWLINPFGEHKTFPVWLMFACCVPAMLVFILIFLESQITTLIVSKPERKMVKGSGFHFDLLLLVGMGGLSAIFGVPWLSAATVRTVTHANALTVMSKGPKHVIEKVMEQRVSGILVALLVGLSILMEPILKLIPISALFGIFLYMGVTSLNGIQLWDRMLLLIVPKKYHPDKPYATKVSTGRMHLYTAIQIVCLIMLWIVKSSPVSLALPFILILTIPLRMFMTGRFFSELEMKCLDSDDGEVKFEEEPGQDVYCESQMPL</sequence>
<dbReference type="InterPro" id="IPR018241">
    <property type="entry name" value="Anion_exchange_CS"/>
</dbReference>
<dbReference type="Ensembl" id="ENSGACT00000069693.1">
    <property type="protein sequence ID" value="ENSGACP00000042381.1"/>
    <property type="gene ID" value="ENSGACG00000007018.2"/>
</dbReference>
<evidence type="ECO:0000256" key="2">
    <source>
        <dbReference type="ARBA" id="ARBA00010993"/>
    </source>
</evidence>
<reference evidence="15" key="2">
    <citation type="submission" date="2025-08" db="UniProtKB">
        <authorList>
            <consortium name="Ensembl"/>
        </authorList>
    </citation>
    <scope>IDENTIFICATION</scope>
</reference>
<dbReference type="PROSITE" id="PS00220">
    <property type="entry name" value="ANION_EXCHANGER_2"/>
    <property type="match status" value="1"/>
</dbReference>
<keyword evidence="8 12" id="KW-0406">Ion transport</keyword>
<name>A0AAQ4PWY2_GASAC</name>
<feature type="domain" description="Bicarbonate transporter-like transmembrane" evidence="13">
    <location>
        <begin position="253"/>
        <end position="786"/>
    </location>
</feature>
<dbReference type="PROSITE" id="PS00219">
    <property type="entry name" value="ANION_EXCHANGER_1"/>
    <property type="match status" value="1"/>
</dbReference>
<dbReference type="PRINTS" id="PR00165">
    <property type="entry name" value="ANIONEXCHNGR"/>
</dbReference>
<comment type="similarity">
    <text evidence="2 12">Belongs to the anion exchanger (TC 2.A.31) family.</text>
</comment>
<evidence type="ECO:0000259" key="14">
    <source>
        <dbReference type="Pfam" id="PF07565"/>
    </source>
</evidence>
<dbReference type="GO" id="GO:0051453">
    <property type="term" value="P:regulation of intracellular pH"/>
    <property type="evidence" value="ECO:0007669"/>
    <property type="project" value="TreeGrafter"/>
</dbReference>
<dbReference type="FunFam" id="1.10.287.570:FF:000001">
    <property type="entry name" value="Anion exchange protein"/>
    <property type="match status" value="1"/>
</dbReference>
<dbReference type="SUPFAM" id="SSF55804">
    <property type="entry name" value="Phoshotransferase/anion transport protein"/>
    <property type="match status" value="1"/>
</dbReference>
<organism evidence="15 16">
    <name type="scientific">Gasterosteus aculeatus aculeatus</name>
    <name type="common">three-spined stickleback</name>
    <dbReference type="NCBI Taxonomy" id="481459"/>
    <lineage>
        <taxon>Eukaryota</taxon>
        <taxon>Metazoa</taxon>
        <taxon>Chordata</taxon>
        <taxon>Craniata</taxon>
        <taxon>Vertebrata</taxon>
        <taxon>Euteleostomi</taxon>
        <taxon>Actinopterygii</taxon>
        <taxon>Neopterygii</taxon>
        <taxon>Teleostei</taxon>
        <taxon>Neoteleostei</taxon>
        <taxon>Acanthomorphata</taxon>
        <taxon>Eupercaria</taxon>
        <taxon>Perciformes</taxon>
        <taxon>Cottioidei</taxon>
        <taxon>Gasterosteales</taxon>
        <taxon>Gasterosteidae</taxon>
        <taxon>Gasterosteus</taxon>
    </lineage>
</organism>
<evidence type="ECO:0000313" key="15">
    <source>
        <dbReference type="Ensembl" id="ENSGACP00000042381.1"/>
    </source>
</evidence>
<keyword evidence="16" id="KW-1185">Reference proteome</keyword>
<dbReference type="NCBIfam" id="TIGR00834">
    <property type="entry name" value="ae"/>
    <property type="match status" value="1"/>
</dbReference>
<evidence type="ECO:0000256" key="6">
    <source>
        <dbReference type="ARBA" id="ARBA00022692"/>
    </source>
</evidence>
<dbReference type="PRINTS" id="PR01231">
    <property type="entry name" value="HCO3TRNSPORT"/>
</dbReference>
<dbReference type="GO" id="GO:0008509">
    <property type="term" value="F:monoatomic anion transmembrane transporter activity"/>
    <property type="evidence" value="ECO:0007669"/>
    <property type="project" value="InterPro"/>
</dbReference>
<dbReference type="InterPro" id="IPR011531">
    <property type="entry name" value="HCO3_transpt-like_TM_dom"/>
</dbReference>
<feature type="transmembrane region" description="Helical" evidence="12">
    <location>
        <begin position="684"/>
        <end position="703"/>
    </location>
</feature>
<dbReference type="PANTHER" id="PTHR11453:SF12">
    <property type="entry name" value="BAND 3 ANION TRANSPORT PROTEIN"/>
    <property type="match status" value="1"/>
</dbReference>
<feature type="transmembrane region" description="Helical" evidence="12">
    <location>
        <begin position="658"/>
        <end position="677"/>
    </location>
</feature>
<dbReference type="AlphaFoldDB" id="A0AAQ4PWY2"/>
<feature type="transmembrane region" description="Helical" evidence="12">
    <location>
        <begin position="505"/>
        <end position="525"/>
    </location>
</feature>
<evidence type="ECO:0000256" key="5">
    <source>
        <dbReference type="ARBA" id="ARBA00022681"/>
    </source>
</evidence>
<dbReference type="GO" id="GO:0015106">
    <property type="term" value="F:bicarbonate transmembrane transporter activity"/>
    <property type="evidence" value="ECO:0007669"/>
    <property type="project" value="TreeGrafter"/>
</dbReference>
<dbReference type="InterPro" id="IPR016152">
    <property type="entry name" value="PTrfase/Anion_transptr"/>
</dbReference>
<protein>
    <recommendedName>
        <fullName evidence="12">Anion exchange protein</fullName>
    </recommendedName>
</protein>
<evidence type="ECO:0000256" key="10">
    <source>
        <dbReference type="ARBA" id="ARBA00023180"/>
    </source>
</evidence>
<evidence type="ECO:0000313" key="16">
    <source>
        <dbReference type="Proteomes" id="UP000007635"/>
    </source>
</evidence>
<keyword evidence="6 12" id="KW-0812">Transmembrane</keyword>
<dbReference type="GeneTree" id="ENSGT00940000157423"/>
<dbReference type="GO" id="GO:0016323">
    <property type="term" value="C:basolateral plasma membrane"/>
    <property type="evidence" value="ECO:0007669"/>
    <property type="project" value="TreeGrafter"/>
</dbReference>
<dbReference type="GO" id="GO:0005452">
    <property type="term" value="F:solute:inorganic anion antiporter activity"/>
    <property type="evidence" value="ECO:0007669"/>
    <property type="project" value="InterPro"/>
</dbReference>
<evidence type="ECO:0000259" key="13">
    <source>
        <dbReference type="Pfam" id="PF00955"/>
    </source>
</evidence>
<dbReference type="Pfam" id="PF07565">
    <property type="entry name" value="Band_3_cyto"/>
    <property type="match status" value="2"/>
</dbReference>
<evidence type="ECO:0000256" key="11">
    <source>
        <dbReference type="ARBA" id="ARBA00049347"/>
    </source>
</evidence>
<feature type="transmembrane region" description="Helical" evidence="12">
    <location>
        <begin position="281"/>
        <end position="304"/>
    </location>
</feature>
<proteinExistence type="inferred from homology"/>
<feature type="transmembrane region" description="Helical" evidence="12">
    <location>
        <begin position="602"/>
        <end position="625"/>
    </location>
</feature>
<evidence type="ECO:0000256" key="3">
    <source>
        <dbReference type="ARBA" id="ARBA00022448"/>
    </source>
</evidence>
<comment type="subcellular location">
    <subcellularLocation>
        <location evidence="1">Cell membrane</location>
        <topology evidence="1">Multi-pass membrane protein</topology>
    </subcellularLocation>
    <subcellularLocation>
        <location evidence="12">Membrane</location>
        <topology evidence="12">Multi-pass membrane protein</topology>
    </subcellularLocation>
</comment>
<keyword evidence="4" id="KW-1003">Cell membrane</keyword>
<dbReference type="Gene3D" id="3.40.930.10">
    <property type="entry name" value="Mannitol-specific EII, Chain A"/>
    <property type="match status" value="2"/>
</dbReference>
<evidence type="ECO:0000256" key="1">
    <source>
        <dbReference type="ARBA" id="ARBA00004651"/>
    </source>
</evidence>
<keyword evidence="3 12" id="KW-0813">Transport</keyword>
<comment type="catalytic activity">
    <reaction evidence="11">
        <text>hydrogencarbonate(in) + chloride(out) = hydrogencarbonate(out) + chloride(in)</text>
        <dbReference type="Rhea" id="RHEA:72363"/>
        <dbReference type="ChEBI" id="CHEBI:17544"/>
        <dbReference type="ChEBI" id="CHEBI:17996"/>
    </reaction>
</comment>
<feature type="domain" description="Band 3 cytoplasmic" evidence="14">
    <location>
        <begin position="25"/>
        <end position="85"/>
    </location>
</feature>
<feature type="transmembrane region" description="Helical" evidence="12">
    <location>
        <begin position="399"/>
        <end position="417"/>
    </location>
</feature>
<dbReference type="InterPro" id="IPR002977">
    <property type="entry name" value="Anion_exchange_1"/>
</dbReference>
<dbReference type="PANTHER" id="PTHR11453">
    <property type="entry name" value="ANION EXCHANGE PROTEIN"/>
    <property type="match status" value="1"/>
</dbReference>
<feature type="domain" description="Band 3 cytoplasmic" evidence="14">
    <location>
        <begin position="101"/>
        <end position="208"/>
    </location>
</feature>
<evidence type="ECO:0000256" key="9">
    <source>
        <dbReference type="ARBA" id="ARBA00023136"/>
    </source>
</evidence>
<keyword evidence="10" id="KW-0325">Glycoprotein</keyword>
<feature type="transmembrane region" description="Helical" evidence="12">
    <location>
        <begin position="325"/>
        <end position="347"/>
    </location>
</feature>
<dbReference type="Proteomes" id="UP000007635">
    <property type="component" value="Chromosome V"/>
</dbReference>
<dbReference type="InterPro" id="IPR003020">
    <property type="entry name" value="HCO3_transpt_euk"/>
</dbReference>
<evidence type="ECO:0000256" key="8">
    <source>
        <dbReference type="ARBA" id="ARBA00023065"/>
    </source>
</evidence>